<feature type="non-terminal residue" evidence="2">
    <location>
        <position position="201"/>
    </location>
</feature>
<dbReference type="AlphaFoldDB" id="A0A3B0WXA9"/>
<dbReference type="PANTHER" id="PTHR34322">
    <property type="entry name" value="TRANSPOSASE, Y1_TNP DOMAIN-CONTAINING"/>
    <property type="match status" value="1"/>
</dbReference>
<gene>
    <name evidence="2" type="ORF">MNBD_GAMMA07-1801</name>
</gene>
<proteinExistence type="predicted"/>
<feature type="domain" description="Transposase IS200-like" evidence="1">
    <location>
        <begin position="9"/>
        <end position="124"/>
    </location>
</feature>
<dbReference type="SMART" id="SM01321">
    <property type="entry name" value="Y1_Tnp"/>
    <property type="match status" value="1"/>
</dbReference>
<organism evidence="2">
    <name type="scientific">hydrothermal vent metagenome</name>
    <dbReference type="NCBI Taxonomy" id="652676"/>
    <lineage>
        <taxon>unclassified sequences</taxon>
        <taxon>metagenomes</taxon>
        <taxon>ecological metagenomes</taxon>
    </lineage>
</organism>
<reference evidence="2" key="1">
    <citation type="submission" date="2018-06" db="EMBL/GenBank/DDBJ databases">
        <authorList>
            <person name="Zhirakovskaya E."/>
        </authorList>
    </citation>
    <scope>NUCLEOTIDE SEQUENCE</scope>
</reference>
<protein>
    <submittedName>
        <fullName evidence="2">Transposase and inactivated derivatives</fullName>
    </submittedName>
</protein>
<evidence type="ECO:0000313" key="2">
    <source>
        <dbReference type="EMBL" id="VAW55337.1"/>
    </source>
</evidence>
<dbReference type="GO" id="GO:0003677">
    <property type="term" value="F:DNA binding"/>
    <property type="evidence" value="ECO:0007669"/>
    <property type="project" value="InterPro"/>
</dbReference>
<dbReference type="Pfam" id="PF01797">
    <property type="entry name" value="Y1_Tnp"/>
    <property type="match status" value="1"/>
</dbReference>
<dbReference type="Gene3D" id="3.30.70.1290">
    <property type="entry name" value="Transposase IS200-like"/>
    <property type="match status" value="1"/>
</dbReference>
<dbReference type="GO" id="GO:0006313">
    <property type="term" value="P:DNA transposition"/>
    <property type="evidence" value="ECO:0007669"/>
    <property type="project" value="InterPro"/>
</dbReference>
<name>A0A3B0WXA9_9ZZZZ</name>
<dbReference type="InterPro" id="IPR002686">
    <property type="entry name" value="Transposase_17"/>
</dbReference>
<dbReference type="EMBL" id="UOFF01000089">
    <property type="protein sequence ID" value="VAW55337.1"/>
    <property type="molecule type" value="Genomic_DNA"/>
</dbReference>
<sequence>MPRKQRMYLPGIPCHIIQRGNNRETTFFNDSDYQFYLECLDHAVNKYKADIHAYVLMTNHVHILMTPLHKESISLVMQSIGRRYVQYINKKHKRTGTLWESRHKASLVDSEAYLLACSRYIEMNPVNANRVKHPSEYKWSSYKHNACGELNKLICPHEIYIRLGPNDELRQQAYTSLFNVDVDIKETQFIRNAVCFSMPTG</sequence>
<dbReference type="InterPro" id="IPR036515">
    <property type="entry name" value="Transposase_17_sf"/>
</dbReference>
<dbReference type="PANTHER" id="PTHR34322:SF2">
    <property type="entry name" value="TRANSPOSASE IS200-LIKE DOMAIN-CONTAINING PROTEIN"/>
    <property type="match status" value="1"/>
</dbReference>
<accession>A0A3B0WXA9</accession>
<evidence type="ECO:0000259" key="1">
    <source>
        <dbReference type="SMART" id="SM01321"/>
    </source>
</evidence>
<dbReference type="SUPFAM" id="SSF143422">
    <property type="entry name" value="Transposase IS200-like"/>
    <property type="match status" value="1"/>
</dbReference>
<dbReference type="GO" id="GO:0004803">
    <property type="term" value="F:transposase activity"/>
    <property type="evidence" value="ECO:0007669"/>
    <property type="project" value="InterPro"/>
</dbReference>